<feature type="domain" description="Tetrapyrrole methylase" evidence="7">
    <location>
        <begin position="4"/>
        <end position="203"/>
    </location>
</feature>
<comment type="catalytic activity">
    <reaction evidence="6">
        <text>cytidine(1402) in 16S rRNA + S-adenosyl-L-methionine = 2'-O-methylcytidine(1402) in 16S rRNA + S-adenosyl-L-homocysteine + H(+)</text>
        <dbReference type="Rhea" id="RHEA:42924"/>
        <dbReference type="Rhea" id="RHEA-COMP:10285"/>
        <dbReference type="Rhea" id="RHEA-COMP:10286"/>
        <dbReference type="ChEBI" id="CHEBI:15378"/>
        <dbReference type="ChEBI" id="CHEBI:57856"/>
        <dbReference type="ChEBI" id="CHEBI:59789"/>
        <dbReference type="ChEBI" id="CHEBI:74495"/>
        <dbReference type="ChEBI" id="CHEBI:82748"/>
        <dbReference type="EC" id="2.1.1.198"/>
    </reaction>
</comment>
<keyword evidence="3 6" id="KW-0489">Methyltransferase</keyword>
<dbReference type="AlphaFoldDB" id="V5WCS5"/>
<dbReference type="InterPro" id="IPR008189">
    <property type="entry name" value="rRNA_ssu_MeTfrase_I"/>
</dbReference>
<evidence type="ECO:0000256" key="2">
    <source>
        <dbReference type="ARBA" id="ARBA00022552"/>
    </source>
</evidence>
<dbReference type="PANTHER" id="PTHR46111:SF1">
    <property type="entry name" value="RIBOSOMAL RNA SMALL SUBUNIT METHYLTRANSFERASE I"/>
    <property type="match status" value="1"/>
</dbReference>
<dbReference type="Gene3D" id="3.40.1010.10">
    <property type="entry name" value="Cobalt-precorrin-4 Transmethylase, Domain 1"/>
    <property type="match status" value="1"/>
</dbReference>
<dbReference type="EC" id="2.1.1.198" evidence="6"/>
<evidence type="ECO:0000256" key="1">
    <source>
        <dbReference type="ARBA" id="ARBA00022490"/>
    </source>
</evidence>
<dbReference type="OrthoDB" id="9809084at2"/>
<keyword evidence="4 6" id="KW-0808">Transferase</keyword>
<dbReference type="PANTHER" id="PTHR46111">
    <property type="entry name" value="RIBOSOMAL RNA SMALL SUBUNIT METHYLTRANSFERASE I"/>
    <property type="match status" value="1"/>
</dbReference>
<dbReference type="PATRIC" id="fig|1307761.3.peg.134"/>
<dbReference type="InterPro" id="IPR014776">
    <property type="entry name" value="4pyrrole_Mease_sub2"/>
</dbReference>
<dbReference type="NCBIfam" id="TIGR00096">
    <property type="entry name" value="16S rRNA (cytidine(1402)-2'-O)-methyltransferase"/>
    <property type="match status" value="1"/>
</dbReference>
<dbReference type="FunFam" id="3.40.1010.10:FF:000007">
    <property type="entry name" value="Ribosomal RNA small subunit methyltransferase I"/>
    <property type="match status" value="1"/>
</dbReference>
<dbReference type="Pfam" id="PF00590">
    <property type="entry name" value="TP_methylase"/>
    <property type="match status" value="1"/>
</dbReference>
<dbReference type="SUPFAM" id="SSF53790">
    <property type="entry name" value="Tetrapyrrole methylase"/>
    <property type="match status" value="1"/>
</dbReference>
<sequence>MAVLYVVGTPIGNLKDITLRALEVLQEVEVVACEDTRHSMRLLNAHGIRKRLIPCHARNEAKSAQGIVALLNEGKNVAYISDAGTPGISDPGSQLVRAVRDAGHSTVPIPGASAVTAMMSITAFPGKRVIFEGFLSPKGGRRKNQLKNLMETGDAFIIYESPFRIVKMLQDLDDLCGEMEDPRSVLCGRELTKVHEEIMEGNPGDIRAELENRPSVKGEFAVLVAPREKRP</sequence>
<accession>V5WCS5</accession>
<evidence type="ECO:0000313" key="9">
    <source>
        <dbReference type="Proteomes" id="UP000018680"/>
    </source>
</evidence>
<dbReference type="eggNOG" id="COG0313">
    <property type="taxonomic scope" value="Bacteria"/>
</dbReference>
<dbReference type="InterPro" id="IPR014777">
    <property type="entry name" value="4pyrrole_Mease_sub1"/>
</dbReference>
<dbReference type="GO" id="GO:0005737">
    <property type="term" value="C:cytoplasm"/>
    <property type="evidence" value="ECO:0007669"/>
    <property type="project" value="UniProtKB-SubCell"/>
</dbReference>
<dbReference type="Proteomes" id="UP000018680">
    <property type="component" value="Chromosome"/>
</dbReference>
<dbReference type="PIRSF" id="PIRSF005917">
    <property type="entry name" value="MTase_YraL"/>
    <property type="match status" value="1"/>
</dbReference>
<evidence type="ECO:0000259" key="7">
    <source>
        <dbReference type="Pfam" id="PF00590"/>
    </source>
</evidence>
<comment type="subcellular location">
    <subcellularLocation>
        <location evidence="6">Cytoplasm</location>
    </subcellularLocation>
</comment>
<dbReference type="InterPro" id="IPR035996">
    <property type="entry name" value="4pyrrol_Methylase_sf"/>
</dbReference>
<dbReference type="RefSeq" id="WP_024266510.1">
    <property type="nucleotide sequence ID" value="NC_023035.1"/>
</dbReference>
<evidence type="ECO:0000256" key="5">
    <source>
        <dbReference type="ARBA" id="ARBA00022691"/>
    </source>
</evidence>
<dbReference type="GO" id="GO:0070677">
    <property type="term" value="F:rRNA (cytosine-2'-O-)-methyltransferase activity"/>
    <property type="evidence" value="ECO:0007669"/>
    <property type="project" value="UniProtKB-UniRule"/>
</dbReference>
<keyword evidence="1 6" id="KW-0963">Cytoplasm</keyword>
<evidence type="ECO:0000256" key="3">
    <source>
        <dbReference type="ARBA" id="ARBA00022603"/>
    </source>
</evidence>
<comment type="function">
    <text evidence="6">Catalyzes the 2'-O-methylation of the ribose of cytidine 1402 (C1402) in 16S rRNA.</text>
</comment>
<dbReference type="PROSITE" id="PS01296">
    <property type="entry name" value="RSMI"/>
    <property type="match status" value="1"/>
</dbReference>
<keyword evidence="2 6" id="KW-0698">rRNA processing</keyword>
<keyword evidence="5 6" id="KW-0949">S-adenosyl-L-methionine</keyword>
<organism evidence="8 9">
    <name type="scientific">Salinispira pacifica</name>
    <dbReference type="NCBI Taxonomy" id="1307761"/>
    <lineage>
        <taxon>Bacteria</taxon>
        <taxon>Pseudomonadati</taxon>
        <taxon>Spirochaetota</taxon>
        <taxon>Spirochaetia</taxon>
        <taxon>Spirochaetales</taxon>
        <taxon>Spirochaetaceae</taxon>
        <taxon>Salinispira</taxon>
    </lineage>
</organism>
<dbReference type="HAMAP" id="MF_01877">
    <property type="entry name" value="16SrRNA_methyltr_I"/>
    <property type="match status" value="1"/>
</dbReference>
<dbReference type="InterPro" id="IPR000878">
    <property type="entry name" value="4pyrrol_Mease"/>
</dbReference>
<evidence type="ECO:0000256" key="4">
    <source>
        <dbReference type="ARBA" id="ARBA00022679"/>
    </source>
</evidence>
<keyword evidence="9" id="KW-1185">Reference proteome</keyword>
<evidence type="ECO:0000313" key="8">
    <source>
        <dbReference type="EMBL" id="AHC13577.1"/>
    </source>
</evidence>
<reference evidence="8 9" key="1">
    <citation type="journal article" date="2015" name="Stand. Genomic Sci.">
        <title>Complete genome sequence and description of Salinispira pacifica gen. nov., sp. nov., a novel spirochaete isolated form a hypersaline microbial mat.</title>
        <authorList>
            <person name="Ben Hania W."/>
            <person name="Joseph M."/>
            <person name="Schumann P."/>
            <person name="Bunk B."/>
            <person name="Fiebig A."/>
            <person name="Sproer C."/>
            <person name="Klenk H.P."/>
            <person name="Fardeau M.L."/>
            <person name="Spring S."/>
        </authorList>
    </citation>
    <scope>NUCLEOTIDE SEQUENCE [LARGE SCALE GENOMIC DNA]</scope>
    <source>
        <strain evidence="8 9">L21-RPul-D2</strain>
    </source>
</reference>
<dbReference type="KEGG" id="slr:L21SP2_0133"/>
<dbReference type="EMBL" id="CP006939">
    <property type="protein sequence ID" value="AHC13577.1"/>
    <property type="molecule type" value="Genomic_DNA"/>
</dbReference>
<dbReference type="HOGENOM" id="CLU_044779_4_0_12"/>
<dbReference type="InterPro" id="IPR018063">
    <property type="entry name" value="SAM_MeTrfase_RsmI_CS"/>
</dbReference>
<gene>
    <name evidence="6" type="primary">rsmI</name>
    <name evidence="8" type="ORF">L21SP2_0133</name>
</gene>
<name>V5WCS5_9SPIO</name>
<comment type="similarity">
    <text evidence="6">Belongs to the methyltransferase superfamily. RsmI family.</text>
</comment>
<dbReference type="Gene3D" id="3.30.950.10">
    <property type="entry name" value="Methyltransferase, Cobalt-precorrin-4 Transmethylase, Domain 2"/>
    <property type="match status" value="1"/>
</dbReference>
<dbReference type="CDD" id="cd11648">
    <property type="entry name" value="RsmI"/>
    <property type="match status" value="1"/>
</dbReference>
<proteinExistence type="inferred from homology"/>
<protein>
    <recommendedName>
        <fullName evidence="6">Ribosomal RNA small subunit methyltransferase I</fullName>
        <ecNumber evidence="6">2.1.1.198</ecNumber>
    </recommendedName>
    <alternativeName>
        <fullName evidence="6">16S rRNA 2'-O-ribose C1402 methyltransferase</fullName>
    </alternativeName>
    <alternativeName>
        <fullName evidence="6">rRNA (cytidine-2'-O-)-methyltransferase RsmI</fullName>
    </alternativeName>
</protein>
<dbReference type="STRING" id="1307761.L21SP2_0133"/>
<evidence type="ECO:0000256" key="6">
    <source>
        <dbReference type="HAMAP-Rule" id="MF_01877"/>
    </source>
</evidence>